<evidence type="ECO:0000313" key="2">
    <source>
        <dbReference type="EMBL" id="VAW29227.1"/>
    </source>
</evidence>
<dbReference type="SMART" id="SM00448">
    <property type="entry name" value="REC"/>
    <property type="match status" value="1"/>
</dbReference>
<dbReference type="AlphaFoldDB" id="A0A3B0UV49"/>
<name>A0A3B0UV49_9ZZZZ</name>
<dbReference type="Pfam" id="PF00072">
    <property type="entry name" value="Response_reg"/>
    <property type="match status" value="1"/>
</dbReference>
<organism evidence="2">
    <name type="scientific">hydrothermal vent metagenome</name>
    <dbReference type="NCBI Taxonomy" id="652676"/>
    <lineage>
        <taxon>unclassified sequences</taxon>
        <taxon>metagenomes</taxon>
        <taxon>ecological metagenomes</taxon>
    </lineage>
</organism>
<feature type="domain" description="Response regulatory" evidence="1">
    <location>
        <begin position="2"/>
        <end position="121"/>
    </location>
</feature>
<dbReference type="EMBL" id="UOES01000533">
    <property type="protein sequence ID" value="VAW29227.1"/>
    <property type="molecule type" value="Genomic_DNA"/>
</dbReference>
<accession>A0A3B0UV49</accession>
<dbReference type="PROSITE" id="PS50110">
    <property type="entry name" value="RESPONSE_REGULATORY"/>
    <property type="match status" value="1"/>
</dbReference>
<gene>
    <name evidence="2" type="ORF">MNBD_BACTEROID06-1799</name>
</gene>
<dbReference type="InterPro" id="IPR011006">
    <property type="entry name" value="CheY-like_superfamily"/>
</dbReference>
<reference evidence="2" key="1">
    <citation type="submission" date="2018-06" db="EMBL/GenBank/DDBJ databases">
        <authorList>
            <person name="Zhirakovskaya E."/>
        </authorList>
    </citation>
    <scope>NUCLEOTIDE SEQUENCE</scope>
</reference>
<evidence type="ECO:0000259" key="1">
    <source>
        <dbReference type="PROSITE" id="PS50110"/>
    </source>
</evidence>
<protein>
    <recommendedName>
        <fullName evidence="1">Response regulatory domain-containing protein</fullName>
    </recommendedName>
</protein>
<dbReference type="GO" id="GO:0000160">
    <property type="term" value="P:phosphorelay signal transduction system"/>
    <property type="evidence" value="ECO:0007669"/>
    <property type="project" value="InterPro"/>
</dbReference>
<dbReference type="SUPFAM" id="SSF52172">
    <property type="entry name" value="CheY-like"/>
    <property type="match status" value="1"/>
</dbReference>
<sequence length="121" mass="14145">MKVMFVDDDEINNEINQMLFGKLYPQVEVIIKNSVDKAITYLLDSTSENPNKIFLDVNLPVKTGWDFITEFRMLNISGIDLYMLTSALDLLDADLKNRYPEVKDFVEKPLYDYKLEKILKD</sequence>
<dbReference type="Gene3D" id="3.40.50.2300">
    <property type="match status" value="1"/>
</dbReference>
<dbReference type="InterPro" id="IPR001789">
    <property type="entry name" value="Sig_transdc_resp-reg_receiver"/>
</dbReference>
<proteinExistence type="predicted"/>